<evidence type="ECO:0000256" key="2">
    <source>
        <dbReference type="ARBA" id="ARBA00022729"/>
    </source>
</evidence>
<reference evidence="5" key="1">
    <citation type="submission" date="2023-02" db="EMBL/GenBank/DDBJ databases">
        <title>Genome of toxic invasive species Heracleum sosnowskyi carries increased number of genes despite the absence of recent whole-genome duplications.</title>
        <authorList>
            <person name="Schelkunov M."/>
            <person name="Shtratnikova V."/>
            <person name="Makarenko M."/>
            <person name="Klepikova A."/>
            <person name="Omelchenko D."/>
            <person name="Novikova G."/>
            <person name="Obukhova E."/>
            <person name="Bogdanov V."/>
            <person name="Penin A."/>
            <person name="Logacheva M."/>
        </authorList>
    </citation>
    <scope>NUCLEOTIDE SEQUENCE</scope>
    <source>
        <strain evidence="5">Hsosn_3</strain>
        <tissue evidence="5">Leaf</tissue>
    </source>
</reference>
<feature type="domain" description="Inhibitor I9" evidence="4">
    <location>
        <begin position="76"/>
        <end position="118"/>
    </location>
</feature>
<dbReference type="SUPFAM" id="SSF52743">
    <property type="entry name" value="Subtilisin-like"/>
    <property type="match status" value="1"/>
</dbReference>
<name>A0AAD8JBX0_9APIA</name>
<dbReference type="EMBL" id="JAUIZM010000001">
    <property type="protein sequence ID" value="KAK1400851.1"/>
    <property type="molecule type" value="Genomic_DNA"/>
</dbReference>
<evidence type="ECO:0000256" key="3">
    <source>
        <dbReference type="SAM" id="Phobius"/>
    </source>
</evidence>
<sequence length="301" mass="33499">MTKAKETSYFSLLEGAKEVAPSFATRDITKRTDSLTSFVITLALTRAWTYQEFPGEVIGLSFPPSAKSSFVIIYSKSYTRSFNGFVVKLSSEEMLQVAGILAMNGVVSVFLNAKKQLHTTRTWEFMGFPQQTDKTNTGSDVIISVLDSGIWTESDSFDDTGFGPPPVMWKCICQTSNITCNKDKTGDFDMISRFLEKNWKIAKWVALGAVIFETLVFLVALLVKAANKPEGYLDMFVDNLLLLFFPFSFWVSRCSGMIELVEIEPIGGDNQPEETTSEQPLSISSQSPCSAFFSCIQLLQV</sequence>
<comment type="caution">
    <text evidence="5">The sequence shown here is derived from an EMBL/GenBank/DDBJ whole genome shotgun (WGS) entry which is preliminary data.</text>
</comment>
<dbReference type="InterPro" id="IPR045051">
    <property type="entry name" value="SBT"/>
</dbReference>
<comment type="similarity">
    <text evidence="1">Belongs to the peptidase S8 family.</text>
</comment>
<dbReference type="GO" id="GO:0006508">
    <property type="term" value="P:proteolysis"/>
    <property type="evidence" value="ECO:0007669"/>
    <property type="project" value="InterPro"/>
</dbReference>
<dbReference type="InterPro" id="IPR036852">
    <property type="entry name" value="Peptidase_S8/S53_dom_sf"/>
</dbReference>
<dbReference type="Proteomes" id="UP001237642">
    <property type="component" value="Unassembled WGS sequence"/>
</dbReference>
<keyword evidence="3" id="KW-0812">Transmembrane</keyword>
<dbReference type="PANTHER" id="PTHR10795">
    <property type="entry name" value="PROPROTEIN CONVERTASE SUBTILISIN/KEXIN"/>
    <property type="match status" value="1"/>
</dbReference>
<protein>
    <recommendedName>
        <fullName evidence="4">Inhibitor I9 domain-containing protein</fullName>
    </recommendedName>
</protein>
<dbReference type="InterPro" id="IPR010259">
    <property type="entry name" value="S8pro/Inhibitor_I9"/>
</dbReference>
<evidence type="ECO:0000313" key="6">
    <source>
        <dbReference type="Proteomes" id="UP001237642"/>
    </source>
</evidence>
<evidence type="ECO:0000256" key="1">
    <source>
        <dbReference type="ARBA" id="ARBA00011073"/>
    </source>
</evidence>
<dbReference type="Gene3D" id="3.40.50.200">
    <property type="entry name" value="Peptidase S8/S53 domain"/>
    <property type="match status" value="1"/>
</dbReference>
<dbReference type="Gene3D" id="3.30.70.80">
    <property type="entry name" value="Peptidase S8 propeptide/proteinase inhibitor I9"/>
    <property type="match status" value="1"/>
</dbReference>
<keyword evidence="2" id="KW-0732">Signal</keyword>
<accession>A0AAD8JBX0</accession>
<feature type="transmembrane region" description="Helical" evidence="3">
    <location>
        <begin position="201"/>
        <end position="223"/>
    </location>
</feature>
<keyword evidence="3" id="KW-0472">Membrane</keyword>
<reference evidence="5" key="2">
    <citation type="submission" date="2023-05" db="EMBL/GenBank/DDBJ databases">
        <authorList>
            <person name="Schelkunov M.I."/>
        </authorList>
    </citation>
    <scope>NUCLEOTIDE SEQUENCE</scope>
    <source>
        <strain evidence="5">Hsosn_3</strain>
        <tissue evidence="5">Leaf</tissue>
    </source>
</reference>
<keyword evidence="6" id="KW-1185">Reference proteome</keyword>
<proteinExistence type="inferred from homology"/>
<organism evidence="5 6">
    <name type="scientific">Heracleum sosnowskyi</name>
    <dbReference type="NCBI Taxonomy" id="360622"/>
    <lineage>
        <taxon>Eukaryota</taxon>
        <taxon>Viridiplantae</taxon>
        <taxon>Streptophyta</taxon>
        <taxon>Embryophyta</taxon>
        <taxon>Tracheophyta</taxon>
        <taxon>Spermatophyta</taxon>
        <taxon>Magnoliopsida</taxon>
        <taxon>eudicotyledons</taxon>
        <taxon>Gunneridae</taxon>
        <taxon>Pentapetalae</taxon>
        <taxon>asterids</taxon>
        <taxon>campanulids</taxon>
        <taxon>Apiales</taxon>
        <taxon>Apiaceae</taxon>
        <taxon>Apioideae</taxon>
        <taxon>apioid superclade</taxon>
        <taxon>Tordylieae</taxon>
        <taxon>Tordyliinae</taxon>
        <taxon>Heracleum</taxon>
    </lineage>
</organism>
<evidence type="ECO:0000313" key="5">
    <source>
        <dbReference type="EMBL" id="KAK1400851.1"/>
    </source>
</evidence>
<dbReference type="GO" id="GO:0004252">
    <property type="term" value="F:serine-type endopeptidase activity"/>
    <property type="evidence" value="ECO:0007669"/>
    <property type="project" value="InterPro"/>
</dbReference>
<feature type="transmembrane region" description="Helical" evidence="3">
    <location>
        <begin position="235"/>
        <end position="252"/>
    </location>
</feature>
<dbReference type="AlphaFoldDB" id="A0AAD8JBX0"/>
<gene>
    <name evidence="5" type="ORF">POM88_000456</name>
</gene>
<dbReference type="InterPro" id="IPR037045">
    <property type="entry name" value="S8pro/Inhibitor_I9_sf"/>
</dbReference>
<keyword evidence="3" id="KW-1133">Transmembrane helix</keyword>
<evidence type="ECO:0000259" key="4">
    <source>
        <dbReference type="Pfam" id="PF05922"/>
    </source>
</evidence>
<dbReference type="Pfam" id="PF05922">
    <property type="entry name" value="Inhibitor_I9"/>
    <property type="match status" value="1"/>
</dbReference>